<dbReference type="RefSeq" id="XP_018693303.1">
    <property type="nucleotide sequence ID" value="XM_018836450.1"/>
</dbReference>
<comment type="caution">
    <text evidence="2">The sequence shown here is derived from an EMBL/GenBank/DDBJ whole genome shotgun (WGS) entry which is preliminary data.</text>
</comment>
<reference evidence="2 3" key="1">
    <citation type="submission" date="2016-04" db="EMBL/GenBank/DDBJ databases">
        <title>Draft genome of Fonsecaea erecta CBS 125763.</title>
        <authorList>
            <person name="Weiss V.A."/>
            <person name="Vicente V.A."/>
            <person name="Raittz R.T."/>
            <person name="Moreno L.F."/>
            <person name="De Souza E.M."/>
            <person name="Pedrosa F.O."/>
            <person name="Steffens M.B."/>
            <person name="Faoro H."/>
            <person name="Tadra-Sfeir M.Z."/>
            <person name="Najafzadeh M.J."/>
            <person name="Felipe M.S."/>
            <person name="Teixeira M."/>
            <person name="Sun J."/>
            <person name="Xi L."/>
            <person name="Gomes R."/>
            <person name="De Azevedo C.M."/>
            <person name="Salgado C.G."/>
            <person name="Da Silva M.B."/>
            <person name="Nascimento M.F."/>
            <person name="Queiroz-Telles F."/>
            <person name="Attili D.S."/>
            <person name="Gorbushina A."/>
        </authorList>
    </citation>
    <scope>NUCLEOTIDE SEQUENCE [LARGE SCALE GENOMIC DNA]</scope>
    <source>
        <strain evidence="2 3">CBS 125763</strain>
    </source>
</reference>
<dbReference type="Proteomes" id="UP000078343">
    <property type="component" value="Unassembled WGS sequence"/>
</dbReference>
<dbReference type="Gene3D" id="3.30.70.330">
    <property type="match status" value="1"/>
</dbReference>
<evidence type="ECO:0008006" key="4">
    <source>
        <dbReference type="Google" id="ProtNLM"/>
    </source>
</evidence>
<dbReference type="InterPro" id="IPR012677">
    <property type="entry name" value="Nucleotide-bd_a/b_plait_sf"/>
</dbReference>
<dbReference type="EMBL" id="LVYI01000004">
    <property type="protein sequence ID" value="OAP59936.1"/>
    <property type="molecule type" value="Genomic_DNA"/>
</dbReference>
<evidence type="ECO:0000313" key="3">
    <source>
        <dbReference type="Proteomes" id="UP000078343"/>
    </source>
</evidence>
<keyword evidence="3" id="KW-1185">Reference proteome</keyword>
<accession>A0A178ZKK0</accession>
<evidence type="ECO:0000313" key="2">
    <source>
        <dbReference type="EMBL" id="OAP59936.1"/>
    </source>
</evidence>
<feature type="region of interest" description="Disordered" evidence="1">
    <location>
        <begin position="47"/>
        <end position="76"/>
    </location>
</feature>
<organism evidence="2 3">
    <name type="scientific">Fonsecaea erecta</name>
    <dbReference type="NCBI Taxonomy" id="1367422"/>
    <lineage>
        <taxon>Eukaryota</taxon>
        <taxon>Fungi</taxon>
        <taxon>Dikarya</taxon>
        <taxon>Ascomycota</taxon>
        <taxon>Pezizomycotina</taxon>
        <taxon>Eurotiomycetes</taxon>
        <taxon>Chaetothyriomycetidae</taxon>
        <taxon>Chaetothyriales</taxon>
        <taxon>Herpotrichiellaceae</taxon>
        <taxon>Fonsecaea</taxon>
    </lineage>
</organism>
<name>A0A178ZKK0_9EURO</name>
<dbReference type="AlphaFoldDB" id="A0A178ZKK0"/>
<gene>
    <name evidence="2" type="ORF">AYL99_04938</name>
</gene>
<evidence type="ECO:0000256" key="1">
    <source>
        <dbReference type="SAM" id="MobiDB-lite"/>
    </source>
</evidence>
<dbReference type="GeneID" id="30009106"/>
<dbReference type="OrthoDB" id="2935572at2759"/>
<dbReference type="STRING" id="1367422.A0A178ZKK0"/>
<protein>
    <recommendedName>
        <fullName evidence="4">RRM domain-containing protein</fullName>
    </recommendedName>
</protein>
<sequence length="330" mass="36815">MAETVTISVAEYESLLETRRQFLSLKQALLAGGVTTETLAVLVSGICPPTPPDEDSSSINVPTTESPRDGASRSVPIPISRPCPPANSSEASTLCHHVTYMQTSVRSSINSLLTPECTEVGDPQEEIGWISGEQTRQEIRPTKRSLTISGLLPNATLHSLAQALKGGPVLQMFLRTWKRSAHVIVEWDDQQTRMQPSFTHSVQSHGRTRNLVIRFAGPGVTADGIRADLEHIHYLEIVDLFFRNGHAYISLNSIRSALAARSCMVSRLKYRKFKIDFYPDECDEPLPPVDISLPYKSNPIKRTRMLHRNRFELLYNGSEESRNSFDATEL</sequence>
<proteinExistence type="predicted"/>